<feature type="region of interest" description="Disordered" evidence="3">
    <location>
        <begin position="1"/>
        <end position="110"/>
    </location>
</feature>
<evidence type="ECO:0000256" key="3">
    <source>
        <dbReference type="SAM" id="MobiDB-lite"/>
    </source>
</evidence>
<dbReference type="VEuPathDB" id="FungiDB:SPAR_M02080"/>
<feature type="compositionally biased region" description="Acidic residues" evidence="3">
    <location>
        <begin position="30"/>
        <end position="66"/>
    </location>
</feature>
<keyword evidence="2" id="KW-0804">Transcription</keyword>
<evidence type="ECO:0000313" key="4">
    <source>
        <dbReference type="RefSeq" id="XP_033768395.1"/>
    </source>
</evidence>
<evidence type="ECO:0000256" key="1">
    <source>
        <dbReference type="ARBA" id="ARBA00023015"/>
    </source>
</evidence>
<dbReference type="GO" id="GO:0016586">
    <property type="term" value="C:RSC-type complex"/>
    <property type="evidence" value="ECO:0007669"/>
    <property type="project" value="TreeGrafter"/>
</dbReference>
<dbReference type="RefSeq" id="XP_033768395.1">
    <property type="nucleotide sequence ID" value="XM_033912504.1"/>
</dbReference>
<reference evidence="4" key="1">
    <citation type="journal article" date="2017" name="Nat. Genet.">
        <title>Contrasting evolutionary genome dynamics between domesticated and wild yeasts.</title>
        <authorList>
            <person name="Yue J.X."/>
            <person name="Li J."/>
            <person name="Aigrain L."/>
            <person name="Hallin J."/>
            <person name="Persson K."/>
            <person name="Oliver K."/>
            <person name="Bergstrom A."/>
            <person name="Coupland P."/>
            <person name="Warringer J."/>
            <person name="Lagomarsino M.C."/>
            <person name="Fischer G."/>
            <person name="Durbin R."/>
            <person name="Liti G."/>
        </authorList>
    </citation>
    <scope>NUCLEOTIDE SEQUENCE</scope>
    <source>
        <strain evidence="4">CBS432</strain>
    </source>
</reference>
<dbReference type="GO" id="GO:0031490">
    <property type="term" value="F:chromatin DNA binding"/>
    <property type="evidence" value="ECO:0007669"/>
    <property type="project" value="TreeGrafter"/>
</dbReference>
<accession>A0A8B8UX96</accession>
<protein>
    <submittedName>
        <fullName evidence="4">Npl6p</fullName>
    </submittedName>
</protein>
<dbReference type="PANTHER" id="PTHR22597">
    <property type="entry name" value="POLYCOMB GROUP PROTEIN"/>
    <property type="match status" value="1"/>
</dbReference>
<reference evidence="4" key="4">
    <citation type="submission" date="2025-08" db="UniProtKB">
        <authorList>
            <consortium name="RefSeq"/>
        </authorList>
    </citation>
    <scope>IDENTIFICATION</scope>
    <source>
        <strain evidence="4">CBS432</strain>
    </source>
</reference>
<dbReference type="GeneID" id="54632785"/>
<name>A0A8B8UX96_SACPA</name>
<proteinExistence type="predicted"/>
<dbReference type="AlphaFoldDB" id="A0A8B8UX96"/>
<dbReference type="Pfam" id="PF08624">
    <property type="entry name" value="CRC_subunit"/>
    <property type="match status" value="1"/>
</dbReference>
<dbReference type="KEGG" id="spao:SPAR_M02080"/>
<dbReference type="PANTHER" id="PTHR22597:SF3">
    <property type="entry name" value="CHROMATIN STRUCTURE-REMODELING COMPLEX SUBUNIT RSC7"/>
    <property type="match status" value="1"/>
</dbReference>
<evidence type="ECO:0000256" key="2">
    <source>
        <dbReference type="ARBA" id="ARBA00023163"/>
    </source>
</evidence>
<dbReference type="OrthoDB" id="5598844at2759"/>
<sequence>MSDSEGGLASEVEHEKRSRSTSNRPNYAIDTEDLDIDENDENEDDDYREEEANEGVNEEEISDEEEQINRSGRNKRTHVDEGEDLSEDKGVTRSGNRQKSKKPVFPGIDDVEENLNPLKVLNEEYVLPDDPEGETKITADGDLLGGREFLVRTFTLTEKGDRKFMLATEPARIVGFRDSYLFFQTHPNLYKFILNQTQKNDLIDRGVLPYSYRNRQIALVTARGVFKEFGAKIIRGGKHITDDYYASELRTKGNVIEGKLAGDPIDKSARALETMMYSVSDNGINPAKNQVEFFEHRPHGHMSNSNIIASGSKLSSTNWLYQHSAACSRFNSDLFYDRVKVLLVDQQGLRDAYTNTLHIPESTQPTTVLGWRRSKNDSPSDTSIVYETVIHDNDLNKPTTGLSEIPKEIYEDVVDEEVLNAIAEQRGFEKINDEYV</sequence>
<keyword evidence="1" id="KW-0805">Transcription regulation</keyword>
<reference evidence="4" key="2">
    <citation type="submission" date="2020-01" db="EMBL/GenBank/DDBJ databases">
        <title>Population-level Yeast Reference Genomes.</title>
        <authorList>
            <person name="Yue J.-X."/>
        </authorList>
    </citation>
    <scope>NUCLEOTIDE SEQUENCE</scope>
    <source>
        <strain evidence="4">CBS432</strain>
    </source>
</reference>
<gene>
    <name evidence="4" type="primary">NPL6</name>
    <name evidence="4" type="ORF">SPAR_M02080</name>
</gene>
<reference evidence="4" key="3">
    <citation type="submission" date="2025-07" db="EMBL/GenBank/DDBJ databases">
        <authorList>
            <consortium name="NCBI Genome Project"/>
        </authorList>
    </citation>
    <scope>NUCLEOTIDE SEQUENCE</scope>
    <source>
        <strain evidence="4">CBS432</strain>
    </source>
</reference>
<dbReference type="InterPro" id="IPR013933">
    <property type="entry name" value="CRC_Rsc7/Swp82"/>
</dbReference>
<organism evidence="4">
    <name type="scientific">Saccharomyces paradoxus</name>
    <name type="common">Yeast</name>
    <name type="synonym">Saccharomyces douglasii</name>
    <dbReference type="NCBI Taxonomy" id="27291"/>
    <lineage>
        <taxon>Eukaryota</taxon>
        <taxon>Fungi</taxon>
        <taxon>Dikarya</taxon>
        <taxon>Ascomycota</taxon>
        <taxon>Saccharomycotina</taxon>
        <taxon>Saccharomycetes</taxon>
        <taxon>Saccharomycetales</taxon>
        <taxon>Saccharomycetaceae</taxon>
        <taxon>Saccharomyces</taxon>
    </lineage>
</organism>